<gene>
    <name evidence="1" type="primary">Acey_s0633.g888</name>
    <name evidence="1" type="ORF">Y032_0633g888</name>
</gene>
<dbReference type="AlphaFoldDB" id="A0A016WJL0"/>
<evidence type="ECO:0000313" key="1">
    <source>
        <dbReference type="EMBL" id="EYC39994.1"/>
    </source>
</evidence>
<keyword evidence="2" id="KW-1185">Reference proteome</keyword>
<comment type="caution">
    <text evidence="1">The sequence shown here is derived from an EMBL/GenBank/DDBJ whole genome shotgun (WGS) entry which is preliminary data.</text>
</comment>
<protein>
    <submittedName>
        <fullName evidence="1">Uncharacterized protein</fullName>
    </submittedName>
</protein>
<proteinExistence type="predicted"/>
<organism evidence="1 2">
    <name type="scientific">Ancylostoma ceylanicum</name>
    <dbReference type="NCBI Taxonomy" id="53326"/>
    <lineage>
        <taxon>Eukaryota</taxon>
        <taxon>Metazoa</taxon>
        <taxon>Ecdysozoa</taxon>
        <taxon>Nematoda</taxon>
        <taxon>Chromadorea</taxon>
        <taxon>Rhabditida</taxon>
        <taxon>Rhabditina</taxon>
        <taxon>Rhabditomorpha</taxon>
        <taxon>Strongyloidea</taxon>
        <taxon>Ancylostomatidae</taxon>
        <taxon>Ancylostomatinae</taxon>
        <taxon>Ancylostoma</taxon>
    </lineage>
</organism>
<reference evidence="2" key="1">
    <citation type="journal article" date="2015" name="Nat. Genet.">
        <title>The genome and transcriptome of the zoonotic hookworm Ancylostoma ceylanicum identify infection-specific gene families.</title>
        <authorList>
            <person name="Schwarz E.M."/>
            <person name="Hu Y."/>
            <person name="Antoshechkin I."/>
            <person name="Miller M.M."/>
            <person name="Sternberg P.W."/>
            <person name="Aroian R.V."/>
        </authorList>
    </citation>
    <scope>NUCLEOTIDE SEQUENCE</scope>
    <source>
        <strain evidence="2">HY135</strain>
    </source>
</reference>
<name>A0A016WJL0_9BILA</name>
<sequence length="73" mass="8228">MVCTFANKEYRVSAADPFVKSYVHGMIVLCPNSQAWSMFPKTAQVRVVSQDLLAKYISEAKFKLNWANSTHAT</sequence>
<dbReference type="Proteomes" id="UP000024635">
    <property type="component" value="Unassembled WGS sequence"/>
</dbReference>
<dbReference type="EMBL" id="JARK01000233">
    <property type="protein sequence ID" value="EYC39994.1"/>
    <property type="molecule type" value="Genomic_DNA"/>
</dbReference>
<evidence type="ECO:0000313" key="2">
    <source>
        <dbReference type="Proteomes" id="UP000024635"/>
    </source>
</evidence>
<accession>A0A016WJL0</accession>